<dbReference type="InterPro" id="IPR000014">
    <property type="entry name" value="PAS"/>
</dbReference>
<comment type="caution">
    <text evidence="11">The sequence shown here is derived from an EMBL/GenBank/DDBJ whole genome shotgun (WGS) entry which is preliminary data.</text>
</comment>
<dbReference type="InterPro" id="IPR005467">
    <property type="entry name" value="His_kinase_dom"/>
</dbReference>
<evidence type="ECO:0000259" key="9">
    <source>
        <dbReference type="PROSITE" id="PS50109"/>
    </source>
</evidence>
<keyword evidence="7" id="KW-0175">Coiled coil</keyword>
<dbReference type="SMART" id="SM00388">
    <property type="entry name" value="HisKA"/>
    <property type="match status" value="1"/>
</dbReference>
<dbReference type="GO" id="GO:0000156">
    <property type="term" value="F:phosphorelay response regulator activity"/>
    <property type="evidence" value="ECO:0007669"/>
    <property type="project" value="TreeGrafter"/>
</dbReference>
<dbReference type="InterPro" id="IPR036097">
    <property type="entry name" value="HisK_dim/P_sf"/>
</dbReference>
<keyword evidence="6" id="KW-0472">Membrane</keyword>
<organism evidence="11 12">
    <name type="scientific">Hymenobacter elongatus</name>
    <dbReference type="NCBI Taxonomy" id="877208"/>
    <lineage>
        <taxon>Bacteria</taxon>
        <taxon>Pseudomonadati</taxon>
        <taxon>Bacteroidota</taxon>
        <taxon>Cytophagia</taxon>
        <taxon>Cytophagales</taxon>
        <taxon>Hymenobacteraceae</taxon>
        <taxon>Hymenobacter</taxon>
    </lineage>
</organism>
<dbReference type="Gene3D" id="3.30.565.10">
    <property type="entry name" value="Histidine kinase-like ATPase, C-terminal domain"/>
    <property type="match status" value="1"/>
</dbReference>
<gene>
    <name evidence="11" type="ORF">E5J99_06705</name>
</gene>
<dbReference type="GO" id="GO:0007234">
    <property type="term" value="P:osmosensory signaling via phosphorelay pathway"/>
    <property type="evidence" value="ECO:0007669"/>
    <property type="project" value="TreeGrafter"/>
</dbReference>
<dbReference type="InterPro" id="IPR013656">
    <property type="entry name" value="PAS_4"/>
</dbReference>
<reference evidence="11 12" key="1">
    <citation type="submission" date="2019-04" db="EMBL/GenBank/DDBJ databases">
        <authorList>
            <person name="Feng G."/>
            <person name="Zhang J."/>
            <person name="Zhu H."/>
        </authorList>
    </citation>
    <scope>NUCLEOTIDE SEQUENCE [LARGE SCALE GENOMIC DNA]</scope>
    <source>
        <strain evidence="11 12">JCM 17223</strain>
    </source>
</reference>
<dbReference type="Pfam" id="PF02518">
    <property type="entry name" value="HATPase_c"/>
    <property type="match status" value="1"/>
</dbReference>
<dbReference type="InterPro" id="IPR036890">
    <property type="entry name" value="HATPase_C_sf"/>
</dbReference>
<dbReference type="Gene3D" id="1.10.287.130">
    <property type="match status" value="1"/>
</dbReference>
<evidence type="ECO:0000256" key="5">
    <source>
        <dbReference type="ARBA" id="ARBA00022777"/>
    </source>
</evidence>
<dbReference type="Pfam" id="PF08448">
    <property type="entry name" value="PAS_4"/>
    <property type="match status" value="3"/>
</dbReference>
<feature type="compositionally biased region" description="Pro residues" evidence="8">
    <location>
        <begin position="12"/>
        <end position="23"/>
    </location>
</feature>
<evidence type="ECO:0000256" key="3">
    <source>
        <dbReference type="ARBA" id="ARBA00022553"/>
    </source>
</evidence>
<dbReference type="SMART" id="SM00387">
    <property type="entry name" value="HATPase_c"/>
    <property type="match status" value="1"/>
</dbReference>
<feature type="region of interest" description="Disordered" evidence="8">
    <location>
        <begin position="1"/>
        <end position="29"/>
    </location>
</feature>
<dbReference type="CDD" id="cd00082">
    <property type="entry name" value="HisKA"/>
    <property type="match status" value="1"/>
</dbReference>
<dbReference type="InterPro" id="IPR000700">
    <property type="entry name" value="PAS-assoc_C"/>
</dbReference>
<dbReference type="GO" id="GO:0000155">
    <property type="term" value="F:phosphorelay sensor kinase activity"/>
    <property type="evidence" value="ECO:0007669"/>
    <property type="project" value="InterPro"/>
</dbReference>
<keyword evidence="5 11" id="KW-0418">Kinase</keyword>
<dbReference type="Gene3D" id="3.30.450.20">
    <property type="entry name" value="PAS domain"/>
    <property type="match status" value="4"/>
</dbReference>
<dbReference type="PANTHER" id="PTHR42878:SF15">
    <property type="entry name" value="BACTERIOPHYTOCHROME"/>
    <property type="match status" value="1"/>
</dbReference>
<evidence type="ECO:0000256" key="1">
    <source>
        <dbReference type="ARBA" id="ARBA00000085"/>
    </source>
</evidence>
<evidence type="ECO:0000313" key="12">
    <source>
        <dbReference type="Proteomes" id="UP000297739"/>
    </source>
</evidence>
<keyword evidence="12" id="KW-1185">Reference proteome</keyword>
<evidence type="ECO:0000256" key="7">
    <source>
        <dbReference type="SAM" id="Coils"/>
    </source>
</evidence>
<name>A0A4Z0PNA9_9BACT</name>
<dbReference type="SMART" id="SM00091">
    <property type="entry name" value="PAS"/>
    <property type="match status" value="3"/>
</dbReference>
<evidence type="ECO:0000313" key="11">
    <source>
        <dbReference type="EMBL" id="TGE17537.1"/>
    </source>
</evidence>
<comment type="catalytic activity">
    <reaction evidence="1">
        <text>ATP + protein L-histidine = ADP + protein N-phospho-L-histidine.</text>
        <dbReference type="EC" id="2.7.13.3"/>
    </reaction>
</comment>
<feature type="domain" description="Histidine kinase" evidence="9">
    <location>
        <begin position="667"/>
        <end position="882"/>
    </location>
</feature>
<dbReference type="InterPro" id="IPR003661">
    <property type="entry name" value="HisK_dim/P_dom"/>
</dbReference>
<sequence length="882" mass="97626">MCRSCLDSLPARTPPPGAPPPPQRGRRSLPARSLRRCFPGPRFPFAPVAHPMEFSSTAPTNGARLPLPLANDLLQSVLDVSLTALQLWRPIYEPDGTLTDFAFDYLNPAGQRMLTLPAEPGGTLLTHFPHTVETGIFAFYCRVFETGEAGRYDVNYQHDGLDNYYHIAAQRSGALLVVSFTDTADHGRSAVEQDLRESQAHEQAALTEALRQRQRLLSVFDEAPGMIARLAGPDHIIEMANDAFRQTFGFREMVGRPYREAAPELAGQPFFDWLDEVYRTGKTHYGNEVPALLDRTNSGRLDPGYFNFIYQATRDAAGAVAGVLIFAYNVTEQVLARQQLLQLNQGLEIRVREHTQAALAAQTEALSTARHQVQEREAFYQVFEQTSALIALLREPSHRIEYYNPAYQRLFPGRELRNRTIAEVAPEAAAQGLVALLDGVFQKGETHFGNELPFVVEQPDGQPAKTSYFNFTYQAYQEDGQTAGISVFAYDVTDQVLARQQRAAQQLELEQLFMQAPAPIAILAGPEYVFRLVNPAYQHIFPGRELLDKPLLTALPELTDTPIPALLGQVYQTGVPYVAQEMPLMMARQDGGALEEIYCTFSYQAHRDEYGAVDGVRVFAHDVTEQVRARQAVAASEQQALDLARELTAANEQLSRTNADLDNFIYTASHDLRTPIANIEGLVYALLELLPATAQQATEVQPLLHMMQSAVERFKLTLAQLTDVIRLQASHSQPPETVDMATLVEDVCADLAPLLTAASPQLVVDVARCPTLSFAPRNLRSIVYNLLSNAVKYRDPSRPVVVELRCHCTETSTFLEVQDNGLGLDEAQQARLFGLFQRLHSHVEGTGVGLYTIKKIVENAGGTISVRSQPGVGTTFVVALPA</sequence>
<dbReference type="InterPro" id="IPR050351">
    <property type="entry name" value="BphY/WalK/GraS-like"/>
</dbReference>
<keyword evidence="4" id="KW-0808">Transferase</keyword>
<dbReference type="EC" id="2.7.13.3" evidence="2"/>
<feature type="coiled-coil region" evidence="7">
    <location>
        <begin position="633"/>
        <end position="660"/>
    </location>
</feature>
<evidence type="ECO:0000256" key="6">
    <source>
        <dbReference type="ARBA" id="ARBA00023136"/>
    </source>
</evidence>
<evidence type="ECO:0000256" key="4">
    <source>
        <dbReference type="ARBA" id="ARBA00022679"/>
    </source>
</evidence>
<dbReference type="SUPFAM" id="SSF55785">
    <property type="entry name" value="PYP-like sensor domain (PAS domain)"/>
    <property type="match status" value="3"/>
</dbReference>
<dbReference type="SUPFAM" id="SSF55874">
    <property type="entry name" value="ATPase domain of HSP90 chaperone/DNA topoisomerase II/histidine kinase"/>
    <property type="match status" value="1"/>
</dbReference>
<dbReference type="PRINTS" id="PR00344">
    <property type="entry name" value="BCTRLSENSOR"/>
</dbReference>
<dbReference type="PROSITE" id="PS50113">
    <property type="entry name" value="PAC"/>
    <property type="match status" value="1"/>
</dbReference>
<dbReference type="EMBL" id="SRLD01000010">
    <property type="protein sequence ID" value="TGE17537.1"/>
    <property type="molecule type" value="Genomic_DNA"/>
</dbReference>
<dbReference type="OrthoDB" id="9766459at2"/>
<dbReference type="InterPro" id="IPR003594">
    <property type="entry name" value="HATPase_dom"/>
</dbReference>
<dbReference type="InterPro" id="IPR004358">
    <property type="entry name" value="Sig_transdc_His_kin-like_C"/>
</dbReference>
<dbReference type="Proteomes" id="UP000297739">
    <property type="component" value="Unassembled WGS sequence"/>
</dbReference>
<dbReference type="AlphaFoldDB" id="A0A4Z0PNA9"/>
<feature type="domain" description="PAC" evidence="10">
    <location>
        <begin position="580"/>
        <end position="635"/>
    </location>
</feature>
<dbReference type="GO" id="GO:0030295">
    <property type="term" value="F:protein kinase activator activity"/>
    <property type="evidence" value="ECO:0007669"/>
    <property type="project" value="TreeGrafter"/>
</dbReference>
<dbReference type="PANTHER" id="PTHR42878">
    <property type="entry name" value="TWO-COMPONENT HISTIDINE KINASE"/>
    <property type="match status" value="1"/>
</dbReference>
<dbReference type="SUPFAM" id="SSF47384">
    <property type="entry name" value="Homodimeric domain of signal transducing histidine kinase"/>
    <property type="match status" value="1"/>
</dbReference>
<proteinExistence type="predicted"/>
<protein>
    <recommendedName>
        <fullName evidence="2">histidine kinase</fullName>
        <ecNumber evidence="2">2.7.13.3</ecNumber>
    </recommendedName>
</protein>
<keyword evidence="3" id="KW-0597">Phosphoprotein</keyword>
<accession>A0A4Z0PNA9</accession>
<evidence type="ECO:0000256" key="8">
    <source>
        <dbReference type="SAM" id="MobiDB-lite"/>
    </source>
</evidence>
<evidence type="ECO:0000259" key="10">
    <source>
        <dbReference type="PROSITE" id="PS50113"/>
    </source>
</evidence>
<dbReference type="PROSITE" id="PS50109">
    <property type="entry name" value="HIS_KIN"/>
    <property type="match status" value="1"/>
</dbReference>
<evidence type="ECO:0000256" key="2">
    <source>
        <dbReference type="ARBA" id="ARBA00012438"/>
    </source>
</evidence>
<dbReference type="InterPro" id="IPR035965">
    <property type="entry name" value="PAS-like_dom_sf"/>
</dbReference>
<dbReference type="GO" id="GO:0016020">
    <property type="term" value="C:membrane"/>
    <property type="evidence" value="ECO:0007669"/>
    <property type="project" value="UniProtKB-SubCell"/>
</dbReference>